<evidence type="ECO:0000313" key="3">
    <source>
        <dbReference type="EMBL" id="MCH5598949.1"/>
    </source>
</evidence>
<dbReference type="Pfam" id="PF01074">
    <property type="entry name" value="Glyco_hydro_38N"/>
    <property type="match status" value="1"/>
</dbReference>
<dbReference type="EMBL" id="JAKWBL010000002">
    <property type="protein sequence ID" value="MCH5598949.1"/>
    <property type="molecule type" value="Genomic_DNA"/>
</dbReference>
<organism evidence="3 4">
    <name type="scientific">Niabella ginsengisoli</name>
    <dbReference type="NCBI Taxonomy" id="522298"/>
    <lineage>
        <taxon>Bacteria</taxon>
        <taxon>Pseudomonadati</taxon>
        <taxon>Bacteroidota</taxon>
        <taxon>Chitinophagia</taxon>
        <taxon>Chitinophagales</taxon>
        <taxon>Chitinophagaceae</taxon>
        <taxon>Niabella</taxon>
    </lineage>
</organism>
<name>A0ABS9SKN9_9BACT</name>
<sequence>MRYILSVFLILFYPCFLKAADKIFNDTATAPAAAKVEVMPYYKFNEEKAPARVVKIFLPKKTTGQVFIEMLTGASNTKSTVQRDTAFSEFEVLLPEHVGVRKTEEITVKLEFGNHKVILHAAVPAERYWNVYIYPHSHVDIGYTGLQEDVSKIHTRNIDVGIDLAAKTQHYPTGSRFIWNTESAWVVDRYLKSADPARKKKFFDAVKKGWIRIDAGHSNINTSICSDEELMHFFDQSNSIEKSTGVPVNTMVQMDVPGAAWGIVDAAVHNGVKGFISFPNYYDRRKMLEHKPFYWLGPDGKSKILFYKGFHMALVILLKEIYTG</sequence>
<dbReference type="RefSeq" id="WP_240830612.1">
    <property type="nucleotide sequence ID" value="NZ_JAKWBL010000002.1"/>
</dbReference>
<feature type="signal peptide" evidence="1">
    <location>
        <begin position="1"/>
        <end position="19"/>
    </location>
</feature>
<dbReference type="InterPro" id="IPR000602">
    <property type="entry name" value="Glyco_hydro_38_N"/>
</dbReference>
<dbReference type="Gene3D" id="3.20.110.10">
    <property type="entry name" value="Glycoside hydrolase 38, N terminal domain"/>
    <property type="match status" value="1"/>
</dbReference>
<accession>A0ABS9SKN9</accession>
<evidence type="ECO:0000313" key="4">
    <source>
        <dbReference type="Proteomes" id="UP001202248"/>
    </source>
</evidence>
<proteinExistence type="predicted"/>
<dbReference type="SUPFAM" id="SSF88713">
    <property type="entry name" value="Glycoside hydrolase/deacetylase"/>
    <property type="match status" value="1"/>
</dbReference>
<keyword evidence="1" id="KW-0732">Signal</keyword>
<dbReference type="CDD" id="cd10791">
    <property type="entry name" value="GH38N_AMII_like_1"/>
    <property type="match status" value="1"/>
</dbReference>
<protein>
    <recommendedName>
        <fullName evidence="2">Glycoside hydrolase family 38 N-terminal domain-containing protein</fullName>
    </recommendedName>
</protein>
<evidence type="ECO:0000256" key="1">
    <source>
        <dbReference type="SAM" id="SignalP"/>
    </source>
</evidence>
<gene>
    <name evidence="3" type="ORF">MKP09_14055</name>
</gene>
<evidence type="ECO:0000259" key="2">
    <source>
        <dbReference type="Pfam" id="PF01074"/>
    </source>
</evidence>
<dbReference type="InterPro" id="IPR011330">
    <property type="entry name" value="Glyco_hydro/deAcase_b/a-brl"/>
</dbReference>
<dbReference type="InterPro" id="IPR027291">
    <property type="entry name" value="Glyco_hydro_38_N_sf"/>
</dbReference>
<keyword evidence="4" id="KW-1185">Reference proteome</keyword>
<comment type="caution">
    <text evidence="3">The sequence shown here is derived from an EMBL/GenBank/DDBJ whole genome shotgun (WGS) entry which is preliminary data.</text>
</comment>
<feature type="chain" id="PRO_5045602583" description="Glycoside hydrolase family 38 N-terminal domain-containing protein" evidence="1">
    <location>
        <begin position="20"/>
        <end position="324"/>
    </location>
</feature>
<dbReference type="Proteomes" id="UP001202248">
    <property type="component" value="Unassembled WGS sequence"/>
</dbReference>
<reference evidence="3 4" key="1">
    <citation type="submission" date="2022-02" db="EMBL/GenBank/DDBJ databases">
        <authorList>
            <person name="Min J."/>
        </authorList>
    </citation>
    <scope>NUCLEOTIDE SEQUENCE [LARGE SCALE GENOMIC DNA]</scope>
    <source>
        <strain evidence="3 4">GR10-1</strain>
    </source>
</reference>
<feature type="domain" description="Glycoside hydrolase family 38 N-terminal" evidence="2">
    <location>
        <begin position="130"/>
        <end position="306"/>
    </location>
</feature>